<keyword evidence="10" id="KW-1185">Reference proteome</keyword>
<keyword evidence="7" id="KW-0472">Membrane</keyword>
<evidence type="ECO:0000256" key="8">
    <source>
        <dbReference type="ARBA" id="ARBA00023180"/>
    </source>
</evidence>
<dbReference type="GO" id="GO:0000139">
    <property type="term" value="C:Golgi membrane"/>
    <property type="evidence" value="ECO:0007669"/>
    <property type="project" value="UniProtKB-SubCell"/>
</dbReference>
<dbReference type="PANTHER" id="PTHR12129">
    <property type="entry name" value="HEPARAN SULFATE 2-O-SULFOTRANSFERASE"/>
    <property type="match status" value="1"/>
</dbReference>
<keyword evidence="5" id="KW-1133">Transmembrane helix</keyword>
<comment type="caution">
    <text evidence="9">The sequence shown here is derived from an EMBL/GenBank/DDBJ whole genome shotgun (WGS) entry which is preliminary data.</text>
</comment>
<dbReference type="Proteomes" id="UP001208570">
    <property type="component" value="Unassembled WGS sequence"/>
</dbReference>
<keyword evidence="6" id="KW-0333">Golgi apparatus</keyword>
<dbReference type="GO" id="GO:0008146">
    <property type="term" value="F:sulfotransferase activity"/>
    <property type="evidence" value="ECO:0007669"/>
    <property type="project" value="InterPro"/>
</dbReference>
<evidence type="ECO:0000256" key="2">
    <source>
        <dbReference type="ARBA" id="ARBA00022679"/>
    </source>
</evidence>
<name>A0AAD9NFP3_9ANNE</name>
<dbReference type="PANTHER" id="PTHR12129:SF15">
    <property type="entry name" value="URONYL 2-SULFOTRANSFERASE"/>
    <property type="match status" value="1"/>
</dbReference>
<evidence type="ECO:0000313" key="10">
    <source>
        <dbReference type="Proteomes" id="UP001208570"/>
    </source>
</evidence>
<evidence type="ECO:0000256" key="4">
    <source>
        <dbReference type="ARBA" id="ARBA00022968"/>
    </source>
</evidence>
<evidence type="ECO:0000256" key="7">
    <source>
        <dbReference type="ARBA" id="ARBA00023136"/>
    </source>
</evidence>
<keyword evidence="8" id="KW-0325">Glycoprotein</keyword>
<sequence>MLQDSAIFDSQRHYLSSHFVFIQRPIRKENSVIIYNRVPKSGSSALIKIIDQMAQKHNFTLISSSIYTTYRINETEQEHLVRSIERMRKPLVYERHVHYIQFSKRYQEGHIRKMPLLDRIRSYDECVLGNYSECTSPKGSSSEEGYFKLIPFFCGQEAFCSSSVCQPPIYINLISDPIQRLTSWYYFRRHHKYQEGHNRKIPLLDRIR</sequence>
<gene>
    <name evidence="9" type="ORF">LSH36_16g11048</name>
</gene>
<accession>A0AAD9NFP3</accession>
<dbReference type="InterPro" id="IPR007734">
    <property type="entry name" value="Heparan_SO4_2-O-STrfase"/>
</dbReference>
<reference evidence="9" key="1">
    <citation type="journal article" date="2023" name="Mol. Biol. Evol.">
        <title>Third-Generation Sequencing Reveals the Adaptive Role of the Epigenome in Three Deep-Sea Polychaetes.</title>
        <authorList>
            <person name="Perez M."/>
            <person name="Aroh O."/>
            <person name="Sun Y."/>
            <person name="Lan Y."/>
            <person name="Juniper S.K."/>
            <person name="Young C.R."/>
            <person name="Angers B."/>
            <person name="Qian P.Y."/>
        </authorList>
    </citation>
    <scope>NUCLEOTIDE SEQUENCE</scope>
    <source>
        <strain evidence="9">P08H-3</strain>
    </source>
</reference>
<proteinExistence type="predicted"/>
<dbReference type="InterPro" id="IPR027417">
    <property type="entry name" value="P-loop_NTPase"/>
</dbReference>
<organism evidence="9 10">
    <name type="scientific">Paralvinella palmiformis</name>
    <dbReference type="NCBI Taxonomy" id="53620"/>
    <lineage>
        <taxon>Eukaryota</taxon>
        <taxon>Metazoa</taxon>
        <taxon>Spiralia</taxon>
        <taxon>Lophotrochozoa</taxon>
        <taxon>Annelida</taxon>
        <taxon>Polychaeta</taxon>
        <taxon>Sedentaria</taxon>
        <taxon>Canalipalpata</taxon>
        <taxon>Terebellida</taxon>
        <taxon>Terebelliformia</taxon>
        <taxon>Alvinellidae</taxon>
        <taxon>Paralvinella</taxon>
    </lineage>
</organism>
<evidence type="ECO:0000256" key="5">
    <source>
        <dbReference type="ARBA" id="ARBA00022989"/>
    </source>
</evidence>
<dbReference type="EMBL" id="JAODUP010000016">
    <property type="protein sequence ID" value="KAK2168547.1"/>
    <property type="molecule type" value="Genomic_DNA"/>
</dbReference>
<evidence type="ECO:0000256" key="1">
    <source>
        <dbReference type="ARBA" id="ARBA00004323"/>
    </source>
</evidence>
<protein>
    <submittedName>
        <fullName evidence="9">Uncharacterized protein</fullName>
    </submittedName>
</protein>
<evidence type="ECO:0000256" key="6">
    <source>
        <dbReference type="ARBA" id="ARBA00023034"/>
    </source>
</evidence>
<dbReference type="SUPFAM" id="SSF52540">
    <property type="entry name" value="P-loop containing nucleoside triphosphate hydrolases"/>
    <property type="match status" value="1"/>
</dbReference>
<keyword evidence="2" id="KW-0808">Transferase</keyword>
<evidence type="ECO:0000256" key="3">
    <source>
        <dbReference type="ARBA" id="ARBA00022692"/>
    </source>
</evidence>
<feature type="non-terminal residue" evidence="9">
    <location>
        <position position="1"/>
    </location>
</feature>
<evidence type="ECO:0000313" key="9">
    <source>
        <dbReference type="EMBL" id="KAK2168547.1"/>
    </source>
</evidence>
<dbReference type="AlphaFoldDB" id="A0AAD9NFP3"/>
<comment type="subcellular location">
    <subcellularLocation>
        <location evidence="1">Golgi apparatus membrane</location>
        <topology evidence="1">Single-pass type II membrane protein</topology>
    </subcellularLocation>
</comment>
<keyword evidence="4" id="KW-0735">Signal-anchor</keyword>
<keyword evidence="3" id="KW-0812">Transmembrane</keyword>
<dbReference type="Gene3D" id="3.40.50.300">
    <property type="entry name" value="P-loop containing nucleotide triphosphate hydrolases"/>
    <property type="match status" value="1"/>
</dbReference>